<evidence type="ECO:0000313" key="2">
    <source>
        <dbReference type="Proteomes" id="UP000637423"/>
    </source>
</evidence>
<sequence length="68" mass="7962">MPKIDGSIRHHEEKKFKRKIDAVTIASHLKVMTLYDEQGVEVDNYNLIRGRIFCRMGYDNTQPNAKKI</sequence>
<dbReference type="AlphaFoldDB" id="A0A916UUM8"/>
<name>A0A916UUM8_9BURK</name>
<protein>
    <submittedName>
        <fullName evidence="1">Uncharacterized protein</fullName>
    </submittedName>
</protein>
<comment type="caution">
    <text evidence="1">The sequence shown here is derived from an EMBL/GenBank/DDBJ whole genome shotgun (WGS) entry which is preliminary data.</text>
</comment>
<dbReference type="Proteomes" id="UP000637423">
    <property type="component" value="Unassembled WGS sequence"/>
</dbReference>
<evidence type="ECO:0000313" key="1">
    <source>
        <dbReference type="EMBL" id="GGC87844.1"/>
    </source>
</evidence>
<keyword evidence="2" id="KW-1185">Reference proteome</keyword>
<reference evidence="1" key="1">
    <citation type="journal article" date="2014" name="Int. J. Syst. Evol. Microbiol.">
        <title>Complete genome sequence of Corynebacterium casei LMG S-19264T (=DSM 44701T), isolated from a smear-ripened cheese.</title>
        <authorList>
            <consortium name="US DOE Joint Genome Institute (JGI-PGF)"/>
            <person name="Walter F."/>
            <person name="Albersmeier A."/>
            <person name="Kalinowski J."/>
            <person name="Ruckert C."/>
        </authorList>
    </citation>
    <scope>NUCLEOTIDE SEQUENCE</scope>
    <source>
        <strain evidence="1">CGMCC 1.10998</strain>
    </source>
</reference>
<proteinExistence type="predicted"/>
<dbReference type="EMBL" id="BMED01000004">
    <property type="protein sequence ID" value="GGC87844.1"/>
    <property type="molecule type" value="Genomic_DNA"/>
</dbReference>
<gene>
    <name evidence="1" type="ORF">GCM10011396_38820</name>
</gene>
<reference evidence="1" key="2">
    <citation type="submission" date="2020-09" db="EMBL/GenBank/DDBJ databases">
        <authorList>
            <person name="Sun Q."/>
            <person name="Zhou Y."/>
        </authorList>
    </citation>
    <scope>NUCLEOTIDE SEQUENCE</scope>
    <source>
        <strain evidence="1">CGMCC 1.10998</strain>
    </source>
</reference>
<accession>A0A916UUM8</accession>
<organism evidence="1 2">
    <name type="scientific">Undibacterium terreum</name>
    <dbReference type="NCBI Taxonomy" id="1224302"/>
    <lineage>
        <taxon>Bacteria</taxon>
        <taxon>Pseudomonadati</taxon>
        <taxon>Pseudomonadota</taxon>
        <taxon>Betaproteobacteria</taxon>
        <taxon>Burkholderiales</taxon>
        <taxon>Oxalobacteraceae</taxon>
        <taxon>Undibacterium</taxon>
    </lineage>
</organism>